<gene>
    <name evidence="4" type="ordered locus">Oweho_1863</name>
</gene>
<evidence type="ECO:0000313" key="4">
    <source>
        <dbReference type="EMBL" id="AEV32842.1"/>
    </source>
</evidence>
<feature type="chain" id="PRO_5003515359" description="Secretion system C-terminal sorting domain-containing protein" evidence="2">
    <location>
        <begin position="18"/>
        <end position="297"/>
    </location>
</feature>
<keyword evidence="1 2" id="KW-0732">Signal</keyword>
<dbReference type="RefSeq" id="WP_014202198.1">
    <property type="nucleotide sequence ID" value="NC_016599.1"/>
</dbReference>
<protein>
    <recommendedName>
        <fullName evidence="3">Secretion system C-terminal sorting domain-containing protein</fullName>
    </recommendedName>
</protein>
<dbReference type="HOGENOM" id="CLU_936405_0_0_10"/>
<dbReference type="InterPro" id="IPR026444">
    <property type="entry name" value="Secre_tail"/>
</dbReference>
<proteinExistence type="predicted"/>
<dbReference type="AlphaFoldDB" id="G8R1R6"/>
<evidence type="ECO:0000313" key="5">
    <source>
        <dbReference type="Proteomes" id="UP000005631"/>
    </source>
</evidence>
<name>G8R1R6_OWEHD</name>
<organism evidence="4 5">
    <name type="scientific">Owenweeksia hongkongensis (strain DSM 17368 / CIP 108786 / JCM 12287 / NRRL B-23963 / UST20020801)</name>
    <dbReference type="NCBI Taxonomy" id="926562"/>
    <lineage>
        <taxon>Bacteria</taxon>
        <taxon>Pseudomonadati</taxon>
        <taxon>Bacteroidota</taxon>
        <taxon>Flavobacteriia</taxon>
        <taxon>Flavobacteriales</taxon>
        <taxon>Owenweeksiaceae</taxon>
        <taxon>Owenweeksia</taxon>
    </lineage>
</organism>
<evidence type="ECO:0000259" key="3">
    <source>
        <dbReference type="Pfam" id="PF18962"/>
    </source>
</evidence>
<dbReference type="STRING" id="926562.Oweho_1863"/>
<dbReference type="EMBL" id="CP003156">
    <property type="protein sequence ID" value="AEV32842.1"/>
    <property type="molecule type" value="Genomic_DNA"/>
</dbReference>
<dbReference type="OrthoDB" id="9792152at2"/>
<feature type="domain" description="Secretion system C-terminal sorting" evidence="3">
    <location>
        <begin position="226"/>
        <end position="292"/>
    </location>
</feature>
<feature type="signal peptide" evidence="2">
    <location>
        <begin position="1"/>
        <end position="17"/>
    </location>
</feature>
<dbReference type="NCBIfam" id="TIGR04183">
    <property type="entry name" value="Por_Secre_tail"/>
    <property type="match status" value="1"/>
</dbReference>
<evidence type="ECO:0000256" key="1">
    <source>
        <dbReference type="ARBA" id="ARBA00022729"/>
    </source>
</evidence>
<evidence type="ECO:0000256" key="2">
    <source>
        <dbReference type="SAM" id="SignalP"/>
    </source>
</evidence>
<sequence length="297" mass="32739">MLRLLFFFCLSSTLMFAQQIPNAGFENWYVVPNTNGKEDPDHWESTNRLLSSNFSEGVSKSSDANSGNYAVKLTPSLEAGKYTQLVLGKLSLDSLGNSTFRKCPGQAVPHLPLVIRGHYKFSRAQQNVHAGISVIFTSGCYNGIYGFYVFGSEALEPNPNEYKPFAVPIEFHGSSFSDLDTMVIFIQIAGPDTNATSSFLLIDDVSILGEYVGVEESNHSPETVQLFPNPTSGYVTIESLATDPFAVKVYSLHGKLLFEDYAIMESQYQLDLIGPAGVYFVEVTSSEGNRVFKVLKE</sequence>
<reference evidence="4 5" key="1">
    <citation type="journal article" date="2012" name="Stand. Genomic Sci.">
        <title>Genome sequence of the orange-pigmented seawater bacterium Owenweeksia hongkongensis type strain (UST20020801(T)).</title>
        <authorList>
            <person name="Riedel T."/>
            <person name="Held B."/>
            <person name="Nolan M."/>
            <person name="Lucas S."/>
            <person name="Lapidus A."/>
            <person name="Tice H."/>
            <person name="Del Rio T.G."/>
            <person name="Cheng J.F."/>
            <person name="Han C."/>
            <person name="Tapia R."/>
            <person name="Goodwin L.A."/>
            <person name="Pitluck S."/>
            <person name="Liolios K."/>
            <person name="Mavromatis K."/>
            <person name="Pagani I."/>
            <person name="Ivanova N."/>
            <person name="Mikhailova N."/>
            <person name="Pati A."/>
            <person name="Chen A."/>
            <person name="Palaniappan K."/>
            <person name="Rohde M."/>
            <person name="Tindall B.J."/>
            <person name="Detter J.C."/>
            <person name="Goker M."/>
            <person name="Woyke T."/>
            <person name="Bristow J."/>
            <person name="Eisen J.A."/>
            <person name="Markowitz V."/>
            <person name="Hugenholtz P."/>
            <person name="Klenk H.P."/>
            <person name="Kyrpides N.C."/>
        </authorList>
    </citation>
    <scope>NUCLEOTIDE SEQUENCE</scope>
    <source>
        <strain evidence="5">DSM 17368 / JCM 12287 / NRRL B-23963</strain>
    </source>
</reference>
<accession>G8R1R6</accession>
<dbReference type="KEGG" id="oho:Oweho_1863"/>
<keyword evidence="5" id="KW-1185">Reference proteome</keyword>
<dbReference type="Proteomes" id="UP000005631">
    <property type="component" value="Chromosome"/>
</dbReference>
<dbReference type="Pfam" id="PF18962">
    <property type="entry name" value="Por_Secre_tail"/>
    <property type="match status" value="1"/>
</dbReference>